<dbReference type="EMBL" id="WSUT01000005">
    <property type="protein sequence ID" value="MWC44923.1"/>
    <property type="molecule type" value="Genomic_DNA"/>
</dbReference>
<organism evidence="2 3">
    <name type="scientific">Sphingomonas carotinifaciens</name>
    <dbReference type="NCBI Taxonomy" id="1166323"/>
    <lineage>
        <taxon>Bacteria</taxon>
        <taxon>Pseudomonadati</taxon>
        <taxon>Pseudomonadota</taxon>
        <taxon>Alphaproteobacteria</taxon>
        <taxon>Sphingomonadales</taxon>
        <taxon>Sphingomonadaceae</taxon>
        <taxon>Sphingomonas</taxon>
    </lineage>
</organism>
<feature type="domain" description="TadE-like" evidence="1">
    <location>
        <begin position="13"/>
        <end position="52"/>
    </location>
</feature>
<evidence type="ECO:0000313" key="3">
    <source>
        <dbReference type="Proteomes" id="UP000436801"/>
    </source>
</evidence>
<dbReference type="RefSeq" id="WP_112382837.1">
    <property type="nucleotide sequence ID" value="NZ_PGFU01000004.1"/>
</dbReference>
<dbReference type="Proteomes" id="UP000436801">
    <property type="component" value="Unassembled WGS sequence"/>
</dbReference>
<dbReference type="AlphaFoldDB" id="A0A6N8LVF4"/>
<evidence type="ECO:0000313" key="2">
    <source>
        <dbReference type="EMBL" id="MWC44923.1"/>
    </source>
</evidence>
<name>A0A6N8LVF4_9SPHN</name>
<reference evidence="2 3" key="1">
    <citation type="submission" date="2019-12" db="EMBL/GenBank/DDBJ databases">
        <authorList>
            <person name="Zheng J."/>
        </authorList>
    </citation>
    <scope>NUCLEOTIDE SEQUENCE [LARGE SCALE GENOMIC DNA]</scope>
    <source>
        <strain evidence="2 3">DSM 27347</strain>
    </source>
</reference>
<proteinExistence type="predicted"/>
<gene>
    <name evidence="2" type="ORF">GQR91_14965</name>
</gene>
<evidence type="ECO:0000259" key="1">
    <source>
        <dbReference type="Pfam" id="PF07811"/>
    </source>
</evidence>
<dbReference type="InterPro" id="IPR012495">
    <property type="entry name" value="TadE-like_dom"/>
</dbReference>
<dbReference type="OrthoDB" id="7432392at2"/>
<dbReference type="Pfam" id="PF07811">
    <property type="entry name" value="TadE"/>
    <property type="match status" value="1"/>
</dbReference>
<sequence>MMQWLRLRRDRRGIALVEFALIFPILLTLCLTGAEITNFIITKMRVSQLALQLADNAARMGAGSPLAAKIITETDINDLFVGANLQSGGLDLRTNGRAILSDLEQDPANAGRFRIVWQRCYGQKVARASSYGTAGTNNMTGIGPAGRQATALPNSATMFVEVYYVYPPLVSARLAPATEITEIASMAVRERRDLSGINNVQAAPVSTC</sequence>
<protein>
    <submittedName>
        <fullName evidence="2">Pilus assembly protein</fullName>
    </submittedName>
</protein>
<accession>A0A6N8LVF4</accession>
<comment type="caution">
    <text evidence="2">The sequence shown here is derived from an EMBL/GenBank/DDBJ whole genome shotgun (WGS) entry which is preliminary data.</text>
</comment>